<sequence length="374" mass="42544">MQKRKKGLLILITIIIILFFINPKAISYLKAKTGSREGDVSIIKEIETTHSSQIIYEKLDNGLIQYLEGILIYYNMDGEQIWNINLGITRPIIKTNSNNVYVIDKNTNQILRINKKGEQIYKSTLDKPYKNFNICDDNYVVLYHHTDSPVQYITIMNEEGNKVGEITLGEGEVTNIAISRTQDRIAVSTIGTNGDTLENNLLVYDLKGNLIGVEGLKNNVILNIFYNEKGDLIAVDEKNIFSIDKNNKVKWETNFNEPIALIDTTGRNYLTMYSEGSSKNSIIYSRTGNKIKTLAYDGKLTGEMAPKEEILGLDNYKNEIIAYSLRTIFKYGKNGNVKFEYPYSSDILKSFALSENNIVVITKEKITFLSFKKI</sequence>
<dbReference type="RefSeq" id="WP_216415998.1">
    <property type="nucleotide sequence ID" value="NZ_JAHLQK010000003.1"/>
</dbReference>
<name>A0ABS6G1F3_9FIRM</name>
<protein>
    <recommendedName>
        <fullName evidence="3">PQQ-like domain-containing protein</fullName>
    </recommendedName>
</protein>
<reference evidence="1 2" key="1">
    <citation type="submission" date="2021-06" db="EMBL/GenBank/DDBJ databases">
        <authorList>
            <person name="Sun Q."/>
            <person name="Li D."/>
        </authorList>
    </citation>
    <scope>NUCLEOTIDE SEQUENCE [LARGE SCALE GENOMIC DNA]</scope>
    <source>
        <strain evidence="1 2">MSJ-5</strain>
    </source>
</reference>
<gene>
    <name evidence="1" type="ORF">KQI88_07800</name>
</gene>
<evidence type="ECO:0008006" key="3">
    <source>
        <dbReference type="Google" id="ProtNLM"/>
    </source>
</evidence>
<dbReference type="EMBL" id="JAHLQK010000003">
    <property type="protein sequence ID" value="MBU5676317.1"/>
    <property type="molecule type" value="Genomic_DNA"/>
</dbReference>
<dbReference type="InterPro" id="IPR043765">
    <property type="entry name" value="DUF5711"/>
</dbReference>
<organism evidence="1 2">
    <name type="scientific">Alkaliphilus flagellatus</name>
    <dbReference type="NCBI Taxonomy" id="2841507"/>
    <lineage>
        <taxon>Bacteria</taxon>
        <taxon>Bacillati</taxon>
        <taxon>Bacillota</taxon>
        <taxon>Clostridia</taxon>
        <taxon>Peptostreptococcales</taxon>
        <taxon>Natronincolaceae</taxon>
        <taxon>Alkaliphilus</taxon>
    </lineage>
</organism>
<dbReference type="Pfam" id="PF18975">
    <property type="entry name" value="DUF5711"/>
    <property type="match status" value="1"/>
</dbReference>
<keyword evidence="2" id="KW-1185">Reference proteome</keyword>
<comment type="caution">
    <text evidence="1">The sequence shown here is derived from an EMBL/GenBank/DDBJ whole genome shotgun (WGS) entry which is preliminary data.</text>
</comment>
<evidence type="ECO:0000313" key="2">
    <source>
        <dbReference type="Proteomes" id="UP000779508"/>
    </source>
</evidence>
<accession>A0ABS6G1F3</accession>
<evidence type="ECO:0000313" key="1">
    <source>
        <dbReference type="EMBL" id="MBU5676317.1"/>
    </source>
</evidence>
<dbReference type="Proteomes" id="UP000779508">
    <property type="component" value="Unassembled WGS sequence"/>
</dbReference>
<proteinExistence type="predicted"/>